<name>W4Q626_9BACI</name>
<evidence type="ECO:0000313" key="2">
    <source>
        <dbReference type="Proteomes" id="UP000018890"/>
    </source>
</evidence>
<accession>W4Q626</accession>
<dbReference type="Proteomes" id="UP000018890">
    <property type="component" value="Unassembled WGS sequence"/>
</dbReference>
<gene>
    <name evidence="1" type="ORF">JCM9140_3574</name>
</gene>
<keyword evidence="2" id="KW-1185">Reference proteome</keyword>
<dbReference type="AlphaFoldDB" id="W4Q626"/>
<dbReference type="InterPro" id="IPR015001">
    <property type="entry name" value="DUF1850"/>
</dbReference>
<proteinExistence type="predicted"/>
<protein>
    <recommendedName>
        <fullName evidence="3">DUF1850 domain-containing protein</fullName>
    </recommendedName>
</protein>
<dbReference type="EMBL" id="BAUT01000050">
    <property type="protein sequence ID" value="GAE27427.1"/>
    <property type="molecule type" value="Genomic_DNA"/>
</dbReference>
<evidence type="ECO:0008006" key="3">
    <source>
        <dbReference type="Google" id="ProtNLM"/>
    </source>
</evidence>
<comment type="caution">
    <text evidence="1">The sequence shown here is derived from an EMBL/GenBank/DDBJ whole genome shotgun (WGS) entry which is preliminary data.</text>
</comment>
<dbReference type="STRING" id="1236970.JCM9140_3574"/>
<dbReference type="RefSeq" id="WP_034748677.1">
    <property type="nucleotide sequence ID" value="NZ_BAUT01000050.1"/>
</dbReference>
<evidence type="ECO:0000313" key="1">
    <source>
        <dbReference type="EMBL" id="GAE27427.1"/>
    </source>
</evidence>
<sequence length="167" mass="20198">MMRTKNRFFSKKALLFSTAFLFLLLIIAMLSLSSEDKQEYFLQIYLPYEDKVFFEQLIEPDDTFYHEYLHSVEQTPVREYYKIDEDYRMIATESWTKSFGAGLPYESKEKLERVDGFFVIHDDRELDYLNILPSKLYPHQFFFKDWTVDLSKDLSGKRIRIQVIEHK</sequence>
<organism evidence="1 2">
    <name type="scientific">Halalkalibacter wakoensis JCM 9140</name>
    <dbReference type="NCBI Taxonomy" id="1236970"/>
    <lineage>
        <taxon>Bacteria</taxon>
        <taxon>Bacillati</taxon>
        <taxon>Bacillota</taxon>
        <taxon>Bacilli</taxon>
        <taxon>Bacillales</taxon>
        <taxon>Bacillaceae</taxon>
        <taxon>Halalkalibacter</taxon>
    </lineage>
</organism>
<reference evidence="1" key="1">
    <citation type="journal article" date="2014" name="Genome Announc.">
        <title>Draft Genome Sequences of Three Alkaliphilic Bacillus Strains, Bacillus wakoensis JCM 9140T, Bacillus akibai JCM 9157T, and Bacillus hemicellulosilyticus JCM 9152T.</title>
        <authorList>
            <person name="Yuki M."/>
            <person name="Oshima K."/>
            <person name="Suda W."/>
            <person name="Oshida Y."/>
            <person name="Kitamura K."/>
            <person name="Iida T."/>
            <person name="Hattori M."/>
            <person name="Ohkuma M."/>
        </authorList>
    </citation>
    <scope>NUCLEOTIDE SEQUENCE [LARGE SCALE GENOMIC DNA]</scope>
    <source>
        <strain evidence="1">JCM 9140</strain>
    </source>
</reference>
<dbReference type="Pfam" id="PF08905">
    <property type="entry name" value="DUF1850"/>
    <property type="match status" value="1"/>
</dbReference>